<dbReference type="WBParaSite" id="TTAC_0001010701-mRNA-1">
    <property type="protein sequence ID" value="TTAC_0001010701-mRNA-1"/>
    <property type="gene ID" value="TTAC_0001010701"/>
</dbReference>
<feature type="region of interest" description="Disordered" evidence="1">
    <location>
        <begin position="61"/>
        <end position="80"/>
    </location>
</feature>
<feature type="chain" id="PRO_5043133235" evidence="2">
    <location>
        <begin position="23"/>
        <end position="80"/>
    </location>
</feature>
<organism evidence="5">
    <name type="scientific">Hydatigena taeniaeformis</name>
    <name type="common">Feline tapeworm</name>
    <name type="synonym">Taenia taeniaeformis</name>
    <dbReference type="NCBI Taxonomy" id="6205"/>
    <lineage>
        <taxon>Eukaryota</taxon>
        <taxon>Metazoa</taxon>
        <taxon>Spiralia</taxon>
        <taxon>Lophotrochozoa</taxon>
        <taxon>Platyhelminthes</taxon>
        <taxon>Cestoda</taxon>
        <taxon>Eucestoda</taxon>
        <taxon>Cyclophyllidea</taxon>
        <taxon>Taeniidae</taxon>
        <taxon>Hydatigera</taxon>
    </lineage>
</organism>
<keyword evidence="4" id="KW-1185">Reference proteome</keyword>
<reference evidence="3 4" key="2">
    <citation type="submission" date="2018-11" db="EMBL/GenBank/DDBJ databases">
        <authorList>
            <consortium name="Pathogen Informatics"/>
        </authorList>
    </citation>
    <scope>NUCLEOTIDE SEQUENCE [LARGE SCALE GENOMIC DNA]</scope>
</reference>
<gene>
    <name evidence="3" type="ORF">TTAC_LOCUS10092</name>
</gene>
<dbReference type="EMBL" id="UYWX01021304">
    <property type="protein sequence ID" value="VDM35072.1"/>
    <property type="molecule type" value="Genomic_DNA"/>
</dbReference>
<name>A0A0R3X982_HYDTA</name>
<protein>
    <submittedName>
        <fullName evidence="3 5">Uncharacterized protein</fullName>
    </submittedName>
</protein>
<accession>A0A0R3X982</accession>
<proteinExistence type="predicted"/>
<evidence type="ECO:0000313" key="3">
    <source>
        <dbReference type="EMBL" id="VDM35072.1"/>
    </source>
</evidence>
<evidence type="ECO:0000313" key="5">
    <source>
        <dbReference type="WBParaSite" id="TTAC_0001010701-mRNA-1"/>
    </source>
</evidence>
<feature type="signal peptide" evidence="2">
    <location>
        <begin position="1"/>
        <end position="22"/>
    </location>
</feature>
<reference evidence="5" key="1">
    <citation type="submission" date="2017-02" db="UniProtKB">
        <authorList>
            <consortium name="WormBaseParasite"/>
        </authorList>
    </citation>
    <scope>IDENTIFICATION</scope>
</reference>
<keyword evidence="2" id="KW-0732">Signal</keyword>
<sequence>MNGLTTVVLVWWRWWRLRVVLHEEVEALALVLHHGTQDVEGVKGECDEVMVAVVVVVVVEEEEGQEEGGEEEEEEEEGKC</sequence>
<dbReference type="Proteomes" id="UP000274429">
    <property type="component" value="Unassembled WGS sequence"/>
</dbReference>
<evidence type="ECO:0000313" key="4">
    <source>
        <dbReference type="Proteomes" id="UP000274429"/>
    </source>
</evidence>
<evidence type="ECO:0000256" key="1">
    <source>
        <dbReference type="SAM" id="MobiDB-lite"/>
    </source>
</evidence>
<evidence type="ECO:0000256" key="2">
    <source>
        <dbReference type="SAM" id="SignalP"/>
    </source>
</evidence>
<dbReference type="AlphaFoldDB" id="A0A0R3X982"/>